<evidence type="ECO:0000256" key="2">
    <source>
        <dbReference type="ARBA" id="ARBA00004141"/>
    </source>
</evidence>
<keyword evidence="9 12" id="KW-1133">Transmembrane helix</keyword>
<evidence type="ECO:0000256" key="5">
    <source>
        <dbReference type="ARBA" id="ARBA00022692"/>
    </source>
</evidence>
<gene>
    <name evidence="14" type="ORF">A7K69_15050</name>
</gene>
<dbReference type="RefSeq" id="WP_064553444.1">
    <property type="nucleotide sequence ID" value="NZ_LXMA01000043.1"/>
</dbReference>
<evidence type="ECO:0000256" key="7">
    <source>
        <dbReference type="ARBA" id="ARBA00022801"/>
    </source>
</evidence>
<keyword evidence="11 12" id="KW-0472">Membrane</keyword>
<feature type="transmembrane region" description="Helical" evidence="12">
    <location>
        <begin position="38"/>
        <end position="65"/>
    </location>
</feature>
<dbReference type="CDD" id="cd06160">
    <property type="entry name" value="S2P-M50_like_2"/>
    <property type="match status" value="1"/>
</dbReference>
<feature type="transmembrane region" description="Helical" evidence="12">
    <location>
        <begin position="189"/>
        <end position="205"/>
    </location>
</feature>
<feature type="transmembrane region" description="Helical" evidence="12">
    <location>
        <begin position="108"/>
        <end position="129"/>
    </location>
</feature>
<evidence type="ECO:0000256" key="9">
    <source>
        <dbReference type="ARBA" id="ARBA00022989"/>
    </source>
</evidence>
<keyword evidence="4" id="KW-0645">Protease</keyword>
<dbReference type="AlphaFoldDB" id="A0A1B7KMS6"/>
<evidence type="ECO:0000259" key="13">
    <source>
        <dbReference type="Pfam" id="PF02163"/>
    </source>
</evidence>
<comment type="similarity">
    <text evidence="3">Belongs to the peptidase M50B family.</text>
</comment>
<dbReference type="Proteomes" id="UP000078290">
    <property type="component" value="Unassembled WGS sequence"/>
</dbReference>
<keyword evidence="5 12" id="KW-0812">Transmembrane</keyword>
<organism evidence="14 15">
    <name type="scientific">Parageobacillus thermoglucosidasius</name>
    <name type="common">Geobacillus thermoglucosidasius</name>
    <dbReference type="NCBI Taxonomy" id="1426"/>
    <lineage>
        <taxon>Bacteria</taxon>
        <taxon>Bacillati</taxon>
        <taxon>Bacillota</taxon>
        <taxon>Bacilli</taxon>
        <taxon>Bacillales</taxon>
        <taxon>Anoxybacillaceae</taxon>
        <taxon>Parageobacillus</taxon>
    </lineage>
</organism>
<evidence type="ECO:0000256" key="8">
    <source>
        <dbReference type="ARBA" id="ARBA00022833"/>
    </source>
</evidence>
<keyword evidence="8" id="KW-0862">Zinc</keyword>
<feature type="transmembrane region" description="Helical" evidence="12">
    <location>
        <begin position="135"/>
        <end position="155"/>
    </location>
</feature>
<sequence>MKRFKKVWLAFLSVVLFLSGKLKWMLAIFKFLKFSSLISLFISIGAYAIVYGWKFAVALVYLLYVHEMGHLFAAKRLGIPTSKAIFIPFVGALIALKEEPKSAKDEAYLAYAGPLWGTLGFLPALPLYWMTEDPFWGLAIALGALINLFNLMPLHPLDGGRIVGVISPKIWFFGLIGMTVYFLWNPGPIAPLLILLGAVKCWELLRREFRWKKAQIHKEINETVLQALQRYMLLSEEERQEVHWHWEDELERRETELQRRKTWYLPIFQDEQKLQNYRLEQCVEKYSQLLEATRWGGLQEQTVLHFIHALQKEIEENEQEIQKQAVYYRADAKTKWTWLCLYIALAVVLAVFTAYGQQIMDANQSLIS</sequence>
<comment type="subcellular location">
    <subcellularLocation>
        <location evidence="2">Membrane</location>
        <topology evidence="2">Multi-pass membrane protein</topology>
    </subcellularLocation>
</comment>
<evidence type="ECO:0000313" key="14">
    <source>
        <dbReference type="EMBL" id="OAT71394.1"/>
    </source>
</evidence>
<evidence type="ECO:0000256" key="1">
    <source>
        <dbReference type="ARBA" id="ARBA00001947"/>
    </source>
</evidence>
<evidence type="ECO:0000256" key="6">
    <source>
        <dbReference type="ARBA" id="ARBA00022723"/>
    </source>
</evidence>
<evidence type="ECO:0000256" key="4">
    <source>
        <dbReference type="ARBA" id="ARBA00022670"/>
    </source>
</evidence>
<dbReference type="Pfam" id="PF02163">
    <property type="entry name" value="Peptidase_M50"/>
    <property type="match status" value="1"/>
</dbReference>
<keyword evidence="10" id="KW-0482">Metalloprotease</keyword>
<evidence type="ECO:0000256" key="12">
    <source>
        <dbReference type="SAM" id="Phobius"/>
    </source>
</evidence>
<keyword evidence="6" id="KW-0479">Metal-binding</keyword>
<dbReference type="EMBL" id="LXMA01000043">
    <property type="protein sequence ID" value="OAT71394.1"/>
    <property type="molecule type" value="Genomic_DNA"/>
</dbReference>
<evidence type="ECO:0000256" key="10">
    <source>
        <dbReference type="ARBA" id="ARBA00023049"/>
    </source>
</evidence>
<feature type="domain" description="Peptidase M50" evidence="13">
    <location>
        <begin position="55"/>
        <end position="129"/>
    </location>
</feature>
<feature type="transmembrane region" description="Helical" evidence="12">
    <location>
        <begin position="336"/>
        <end position="356"/>
    </location>
</feature>
<dbReference type="GO" id="GO:0046872">
    <property type="term" value="F:metal ion binding"/>
    <property type="evidence" value="ECO:0007669"/>
    <property type="project" value="UniProtKB-KW"/>
</dbReference>
<dbReference type="OrthoDB" id="9781963at2"/>
<comment type="cofactor">
    <cofactor evidence="1">
        <name>Zn(2+)</name>
        <dbReference type="ChEBI" id="CHEBI:29105"/>
    </cofactor>
</comment>
<dbReference type="InterPro" id="IPR008915">
    <property type="entry name" value="Peptidase_M50"/>
</dbReference>
<proteinExistence type="inferred from homology"/>
<feature type="transmembrane region" description="Helical" evidence="12">
    <location>
        <begin position="6"/>
        <end position="26"/>
    </location>
</feature>
<evidence type="ECO:0000313" key="15">
    <source>
        <dbReference type="Proteomes" id="UP000078290"/>
    </source>
</evidence>
<evidence type="ECO:0000256" key="3">
    <source>
        <dbReference type="ARBA" id="ARBA00007931"/>
    </source>
</evidence>
<dbReference type="GO" id="GO:0016020">
    <property type="term" value="C:membrane"/>
    <property type="evidence" value="ECO:0007669"/>
    <property type="project" value="UniProtKB-SubCell"/>
</dbReference>
<dbReference type="PANTHER" id="PTHR39188">
    <property type="entry name" value="MEMBRANE-ASSOCIATED ZINC METALLOPROTEASE M50B"/>
    <property type="match status" value="1"/>
</dbReference>
<reference evidence="15" key="1">
    <citation type="submission" date="2016-05" db="EMBL/GenBank/DDBJ databases">
        <authorList>
            <person name="Wang W."/>
            <person name="Zhu L."/>
        </authorList>
    </citation>
    <scope>NUCLEOTIDE SEQUENCE [LARGE SCALE GENOMIC DNA]</scope>
    <source>
        <strain evidence="15">W-2</strain>
    </source>
</reference>
<protein>
    <submittedName>
        <fullName evidence="14">Peptidase M50</fullName>
    </submittedName>
</protein>
<feature type="transmembrane region" description="Helical" evidence="12">
    <location>
        <begin position="162"/>
        <end position="183"/>
    </location>
</feature>
<keyword evidence="7" id="KW-0378">Hydrolase</keyword>
<evidence type="ECO:0000256" key="11">
    <source>
        <dbReference type="ARBA" id="ARBA00023136"/>
    </source>
</evidence>
<dbReference type="GO" id="GO:0008237">
    <property type="term" value="F:metallopeptidase activity"/>
    <property type="evidence" value="ECO:0007669"/>
    <property type="project" value="UniProtKB-KW"/>
</dbReference>
<dbReference type="GO" id="GO:0006508">
    <property type="term" value="P:proteolysis"/>
    <property type="evidence" value="ECO:0007669"/>
    <property type="project" value="UniProtKB-KW"/>
</dbReference>
<comment type="caution">
    <text evidence="14">The sequence shown here is derived from an EMBL/GenBank/DDBJ whole genome shotgun (WGS) entry which is preliminary data.</text>
</comment>
<accession>A0A1B7KMS6</accession>
<name>A0A1B7KMS6_PARTM</name>
<dbReference type="PANTHER" id="PTHR39188:SF3">
    <property type="entry name" value="STAGE IV SPORULATION PROTEIN FB"/>
    <property type="match status" value="1"/>
</dbReference>